<proteinExistence type="predicted"/>
<evidence type="ECO:0000256" key="1">
    <source>
        <dbReference type="ARBA" id="ARBA00022603"/>
    </source>
</evidence>
<dbReference type="Gene3D" id="3.40.50.150">
    <property type="entry name" value="Vaccinia Virus protein VP39"/>
    <property type="match status" value="1"/>
</dbReference>
<evidence type="ECO:0000313" key="7">
    <source>
        <dbReference type="EMBL" id="AOK20782.1"/>
    </source>
</evidence>
<protein>
    <submittedName>
        <fullName evidence="7">Hydroxyneurosporene methyltransferase</fullName>
    </submittedName>
</protein>
<dbReference type="InterPro" id="IPR016461">
    <property type="entry name" value="COMT-like"/>
</dbReference>
<dbReference type="Pfam" id="PF08100">
    <property type="entry name" value="Dimerisation"/>
    <property type="match status" value="1"/>
</dbReference>
<keyword evidence="1 7" id="KW-0489">Methyltransferase</keyword>
<keyword evidence="2 7" id="KW-0808">Transferase</keyword>
<dbReference type="InterPro" id="IPR029063">
    <property type="entry name" value="SAM-dependent_MTases_sf"/>
</dbReference>
<dbReference type="InterPro" id="IPR001077">
    <property type="entry name" value="COMT_C"/>
</dbReference>
<dbReference type="InterPro" id="IPR036388">
    <property type="entry name" value="WH-like_DNA-bd_sf"/>
</dbReference>
<dbReference type="EMBL" id="CP013444">
    <property type="protein sequence ID" value="AOK20782.1"/>
    <property type="molecule type" value="Genomic_DNA"/>
</dbReference>
<dbReference type="Pfam" id="PF00891">
    <property type="entry name" value="Methyltransf_2"/>
    <property type="match status" value="1"/>
</dbReference>
<dbReference type="Gene3D" id="1.10.10.10">
    <property type="entry name" value="Winged helix-like DNA-binding domain superfamily/Winged helix DNA-binding domain"/>
    <property type="match status" value="1"/>
</dbReference>
<reference evidence="7 8" key="1">
    <citation type="submission" date="2015-12" db="EMBL/GenBank/DDBJ databases">
        <title>Diversity of Burkholderia near neighbor genomes.</title>
        <authorList>
            <person name="Sahl J."/>
            <person name="Wagner D."/>
            <person name="Keim P."/>
        </authorList>
    </citation>
    <scope>NUCLEOTIDE SEQUENCE [LARGE SCALE GENOMIC DNA]</scope>
    <source>
        <strain evidence="7 8">MSMB1184WGS</strain>
    </source>
</reference>
<feature type="domain" description="O-methyltransferase dimerisation" evidence="6">
    <location>
        <begin position="18"/>
        <end position="93"/>
    </location>
</feature>
<dbReference type="InterPro" id="IPR012967">
    <property type="entry name" value="COMT_dimerisation"/>
</dbReference>
<dbReference type="PROSITE" id="PS51683">
    <property type="entry name" value="SAM_OMT_II"/>
    <property type="match status" value="1"/>
</dbReference>
<evidence type="ECO:0000256" key="3">
    <source>
        <dbReference type="ARBA" id="ARBA00022691"/>
    </source>
</evidence>
<feature type="active site" description="Proton acceptor" evidence="4">
    <location>
        <position position="257"/>
    </location>
</feature>
<dbReference type="GO" id="GO:0046983">
    <property type="term" value="F:protein dimerization activity"/>
    <property type="evidence" value="ECO:0007669"/>
    <property type="project" value="InterPro"/>
</dbReference>
<dbReference type="GO" id="GO:0008171">
    <property type="term" value="F:O-methyltransferase activity"/>
    <property type="evidence" value="ECO:0007669"/>
    <property type="project" value="InterPro"/>
</dbReference>
<evidence type="ECO:0000259" key="5">
    <source>
        <dbReference type="Pfam" id="PF00891"/>
    </source>
</evidence>
<organism evidence="7 8">
    <name type="scientific">Burkholderia cepacia</name>
    <name type="common">Pseudomonas cepacia</name>
    <dbReference type="NCBI Taxonomy" id="292"/>
    <lineage>
        <taxon>Bacteria</taxon>
        <taxon>Pseudomonadati</taxon>
        <taxon>Pseudomonadota</taxon>
        <taxon>Betaproteobacteria</taxon>
        <taxon>Burkholderiales</taxon>
        <taxon>Burkholderiaceae</taxon>
        <taxon>Burkholderia</taxon>
        <taxon>Burkholderia cepacia complex</taxon>
    </lineage>
</organism>
<name>A0A1B4Q3N8_BURCE</name>
<accession>A0A1B4Q3N8</accession>
<feature type="domain" description="O-methyltransferase C-terminal" evidence="5">
    <location>
        <begin position="117"/>
        <end position="327"/>
    </location>
</feature>
<evidence type="ECO:0000313" key="8">
    <source>
        <dbReference type="Proteomes" id="UP000094776"/>
    </source>
</evidence>
<gene>
    <name evidence="7" type="ORF">WT26_34310</name>
</gene>
<dbReference type="PANTHER" id="PTHR43712:SF2">
    <property type="entry name" value="O-METHYLTRANSFERASE CICE"/>
    <property type="match status" value="1"/>
</dbReference>
<dbReference type="GO" id="GO:0032259">
    <property type="term" value="P:methylation"/>
    <property type="evidence" value="ECO:0007669"/>
    <property type="project" value="UniProtKB-KW"/>
</dbReference>
<sequence>MFSQGGSTVNKDVEHVTSLIFGRWRSQVLYAGATLGIFDRLDTEHRRTAEEVAKEAGLNGPLLYRLMRALGAINMLEESESGGFRLTSHGALLQSNSPGSLLYMTLLEEGPEHYAIWTHLADMVRNGRQNGFVLEYGKSAFEYAHDNEAYANIFRSAMSSFSGVQSALALEALASVDLSDVNIWCDVAGGEGHLLCSILEKYDHLTGIVFDMPAVVRKGEGTWSSRLQVQNRCSYIGGDMFQSVPKADAYSLKMILHDWDDEECITILKNLRENATGPGRIFIVEHIVQGPRDPHFSKLYDIHMMCWGSGRERTEDEYASLLAAAGWKYKTSHYPESRLMGVVEGVSA</sequence>
<dbReference type="InterPro" id="IPR036390">
    <property type="entry name" value="WH_DNA-bd_sf"/>
</dbReference>
<evidence type="ECO:0000256" key="2">
    <source>
        <dbReference type="ARBA" id="ARBA00022679"/>
    </source>
</evidence>
<evidence type="ECO:0000256" key="4">
    <source>
        <dbReference type="PIRSR" id="PIRSR005739-1"/>
    </source>
</evidence>
<evidence type="ECO:0000259" key="6">
    <source>
        <dbReference type="Pfam" id="PF08100"/>
    </source>
</evidence>
<dbReference type="AlphaFoldDB" id="A0A1B4Q3N8"/>
<keyword evidence="3" id="KW-0949">S-adenosyl-L-methionine</keyword>
<dbReference type="Proteomes" id="UP000094776">
    <property type="component" value="Chromosome 2"/>
</dbReference>
<dbReference type="SUPFAM" id="SSF53335">
    <property type="entry name" value="S-adenosyl-L-methionine-dependent methyltransferases"/>
    <property type="match status" value="1"/>
</dbReference>
<dbReference type="PANTHER" id="PTHR43712">
    <property type="entry name" value="PUTATIVE (AFU_ORTHOLOGUE AFUA_4G14580)-RELATED"/>
    <property type="match status" value="1"/>
</dbReference>
<dbReference type="SUPFAM" id="SSF46785">
    <property type="entry name" value="Winged helix' DNA-binding domain"/>
    <property type="match status" value="1"/>
</dbReference>
<dbReference type="PIRSF" id="PIRSF005739">
    <property type="entry name" value="O-mtase"/>
    <property type="match status" value="1"/>
</dbReference>